<accession>A0ABU8HFK5</accession>
<dbReference type="InterPro" id="IPR020139">
    <property type="entry name" value="DUF2642"/>
</dbReference>
<gene>
    <name evidence="1" type="ORF">WAK64_13510</name>
</gene>
<evidence type="ECO:0000313" key="1">
    <source>
        <dbReference type="EMBL" id="MEI5908072.1"/>
    </source>
</evidence>
<dbReference type="Pfam" id="PF10842">
    <property type="entry name" value="DUF2642"/>
    <property type="match status" value="1"/>
</dbReference>
<keyword evidence="2" id="KW-1185">Reference proteome</keyword>
<reference evidence="1 2" key="1">
    <citation type="journal article" date="2018" name="J. Microbiol.">
        <title>Bacillus spongiae sp. nov., isolated from sponge of Jeju Island.</title>
        <authorList>
            <person name="Lee G.E."/>
            <person name="Im W.T."/>
            <person name="Park J.S."/>
        </authorList>
    </citation>
    <scope>NUCLEOTIDE SEQUENCE [LARGE SCALE GENOMIC DNA]</scope>
    <source>
        <strain evidence="1 2">135PIL107-10</strain>
    </source>
</reference>
<protein>
    <submittedName>
        <fullName evidence="1">DUF2642 domain-containing protein</fullName>
    </submittedName>
</protein>
<organism evidence="1 2">
    <name type="scientific">Bacillus spongiae</name>
    <dbReference type="NCBI Taxonomy" id="2683610"/>
    <lineage>
        <taxon>Bacteria</taxon>
        <taxon>Bacillati</taxon>
        <taxon>Bacillota</taxon>
        <taxon>Bacilli</taxon>
        <taxon>Bacillales</taxon>
        <taxon>Bacillaceae</taxon>
        <taxon>Bacillus</taxon>
    </lineage>
</organism>
<dbReference type="EMBL" id="JBBAXC010000010">
    <property type="protein sequence ID" value="MEI5908072.1"/>
    <property type="molecule type" value="Genomic_DNA"/>
</dbReference>
<proteinExistence type="predicted"/>
<sequence>MNSQELMMHSQIDPYVYQYVTSYIGKTAVVQTTQGSLRGRIQTVMPDHLVIEVSGVPFMVRLQQLVWLSPSQ</sequence>
<comment type="caution">
    <text evidence="1">The sequence shown here is derived from an EMBL/GenBank/DDBJ whole genome shotgun (WGS) entry which is preliminary data.</text>
</comment>
<name>A0ABU8HFK5_9BACI</name>
<dbReference type="Proteomes" id="UP001312865">
    <property type="component" value="Unassembled WGS sequence"/>
</dbReference>
<evidence type="ECO:0000313" key="2">
    <source>
        <dbReference type="Proteomes" id="UP001312865"/>
    </source>
</evidence>